<dbReference type="Pfam" id="PF00884">
    <property type="entry name" value="Sulfatase"/>
    <property type="match status" value="1"/>
</dbReference>
<feature type="transmembrane region" description="Helical" evidence="8">
    <location>
        <begin position="67"/>
        <end position="87"/>
    </location>
</feature>
<feature type="transmembrane region" description="Helical" evidence="8">
    <location>
        <begin position="121"/>
        <end position="142"/>
    </location>
</feature>
<dbReference type="GO" id="GO:0016776">
    <property type="term" value="F:phosphotransferase activity, phosphate group as acceptor"/>
    <property type="evidence" value="ECO:0007669"/>
    <property type="project" value="TreeGrafter"/>
</dbReference>
<feature type="domain" description="Sulfatase N-terminal" evidence="9">
    <location>
        <begin position="225"/>
        <end position="466"/>
    </location>
</feature>
<dbReference type="PANTHER" id="PTHR30443">
    <property type="entry name" value="INNER MEMBRANE PROTEIN"/>
    <property type="match status" value="1"/>
</dbReference>
<comment type="similarity">
    <text evidence="7">Belongs to the phosphoethanolamine transferase family.</text>
</comment>
<sequence length="526" mass="58725">MSILLEQKSAKYGFRISSVVPLVISLLIVIYANVLNEKYNTVINRALVFALLMFAIKAVNNKGFRNLLAVLFLVPVAADVTLQLYAWTNFNSAFSYGFALSVLNTTPDEARSMLGLYWRDGLLFVALSALFIFTANSGAWPVSSRFRRWPAILLGLTLFGFFTQAWLHQIRKSNVESLAQRFMQSTPVSTAKVFMQAAEDNAVMASVGNNIPDYKIAVSDTGIENYVLIVGESERTKNMGIYGYGRDTTPELEAQKNQLLLFRNAVAPAPVTIMAVPMALTADTVRARDPRKYGDNVINIANKAGYDTYWFSRQGKGGAHNNIITAIALNAHQSTWVEEGYDDALLPLLNEAIKKPGKKLIVLHLYGSHEPACRRFPANQTLLNSANKADDCYDNSVRFTDAIMGQVFRALGDSGSSVLYFSDHALIRDPSRAVVYSHGGARPPREALQVPMFIWYAQRVAEKDKRTGDYNRMWSTDDVNTLAELWLGIHREGEATNSLSSWLSQYNKDVAVMDTTGNVYEWRHLH</sequence>
<evidence type="ECO:0000256" key="4">
    <source>
        <dbReference type="ARBA" id="ARBA00022692"/>
    </source>
</evidence>
<name>A0A2T7BAY1_9ENTR</name>
<evidence type="ECO:0000313" key="10">
    <source>
        <dbReference type="EMBL" id="PUX27087.1"/>
    </source>
</evidence>
<evidence type="ECO:0000256" key="5">
    <source>
        <dbReference type="ARBA" id="ARBA00022989"/>
    </source>
</evidence>
<protein>
    <submittedName>
        <fullName evidence="10">Sulfatase</fullName>
    </submittedName>
</protein>
<accession>A0A2T7BAY1</accession>
<evidence type="ECO:0000259" key="9">
    <source>
        <dbReference type="Pfam" id="PF00884"/>
    </source>
</evidence>
<keyword evidence="4 8" id="KW-0812">Transmembrane</keyword>
<evidence type="ECO:0000256" key="3">
    <source>
        <dbReference type="ARBA" id="ARBA00022679"/>
    </source>
</evidence>
<dbReference type="GO" id="GO:0009244">
    <property type="term" value="P:lipopolysaccharide core region biosynthetic process"/>
    <property type="evidence" value="ECO:0007669"/>
    <property type="project" value="TreeGrafter"/>
</dbReference>
<keyword evidence="2" id="KW-1003">Cell membrane</keyword>
<dbReference type="RefSeq" id="WP_075197242.1">
    <property type="nucleotide sequence ID" value="NZ_CP187984.1"/>
</dbReference>
<dbReference type="SUPFAM" id="SSF53649">
    <property type="entry name" value="Alkaline phosphatase-like"/>
    <property type="match status" value="1"/>
</dbReference>
<dbReference type="InterPro" id="IPR017850">
    <property type="entry name" value="Alkaline_phosphatase_core_sf"/>
</dbReference>
<dbReference type="Gene3D" id="3.40.720.10">
    <property type="entry name" value="Alkaline Phosphatase, subunit A"/>
    <property type="match status" value="1"/>
</dbReference>
<evidence type="ECO:0000256" key="7">
    <source>
        <dbReference type="ARBA" id="ARBA00038481"/>
    </source>
</evidence>
<dbReference type="OrthoDB" id="9786870at2"/>
<dbReference type="CDD" id="cd16017">
    <property type="entry name" value="LptA"/>
    <property type="match status" value="1"/>
</dbReference>
<dbReference type="InterPro" id="IPR040423">
    <property type="entry name" value="PEA_transferase"/>
</dbReference>
<evidence type="ECO:0000256" key="1">
    <source>
        <dbReference type="ARBA" id="ARBA00004651"/>
    </source>
</evidence>
<evidence type="ECO:0000256" key="8">
    <source>
        <dbReference type="SAM" id="Phobius"/>
    </source>
</evidence>
<dbReference type="GO" id="GO:0005886">
    <property type="term" value="C:plasma membrane"/>
    <property type="evidence" value="ECO:0007669"/>
    <property type="project" value="UniProtKB-SubCell"/>
</dbReference>
<dbReference type="InterPro" id="IPR058130">
    <property type="entry name" value="PEA_transf_C"/>
</dbReference>
<feature type="transmembrane region" description="Helical" evidence="8">
    <location>
        <begin position="149"/>
        <end position="167"/>
    </location>
</feature>
<evidence type="ECO:0000256" key="2">
    <source>
        <dbReference type="ARBA" id="ARBA00022475"/>
    </source>
</evidence>
<dbReference type="AlphaFoldDB" id="A0A2T7BAY1"/>
<keyword evidence="3" id="KW-0808">Transferase</keyword>
<dbReference type="InterPro" id="IPR000917">
    <property type="entry name" value="Sulfatase_N"/>
</dbReference>
<feature type="transmembrane region" description="Helical" evidence="8">
    <location>
        <begin position="42"/>
        <end position="60"/>
    </location>
</feature>
<evidence type="ECO:0000256" key="6">
    <source>
        <dbReference type="ARBA" id="ARBA00023136"/>
    </source>
</evidence>
<comment type="caution">
    <text evidence="10">The sequence shown here is derived from an EMBL/GenBank/DDBJ whole genome shotgun (WGS) entry which is preliminary data.</text>
</comment>
<feature type="transmembrane region" description="Helical" evidence="8">
    <location>
        <begin position="12"/>
        <end position="36"/>
    </location>
</feature>
<keyword evidence="6 8" id="KW-0472">Membrane</keyword>
<dbReference type="PANTHER" id="PTHR30443:SF4">
    <property type="entry name" value="PHOSPHOETHANOLAMINE TRANSFERASE OPGE-RELATED"/>
    <property type="match status" value="1"/>
</dbReference>
<gene>
    <name evidence="10" type="ORF">BS411_01430</name>
</gene>
<organism evidence="10">
    <name type="scientific">Cronobacter turicensis</name>
    <dbReference type="NCBI Taxonomy" id="413502"/>
    <lineage>
        <taxon>Bacteria</taxon>
        <taxon>Pseudomonadati</taxon>
        <taxon>Pseudomonadota</taxon>
        <taxon>Gammaproteobacteria</taxon>
        <taxon>Enterobacterales</taxon>
        <taxon>Enterobacteriaceae</taxon>
        <taxon>Cronobacter</taxon>
    </lineage>
</organism>
<keyword evidence="5 8" id="KW-1133">Transmembrane helix</keyword>
<reference evidence="10" key="1">
    <citation type="submission" date="2016-12" db="EMBL/GenBank/DDBJ databases">
        <title>Analysis of the Molecular Diversity Among Cronobacter Species Isolated from Filth Flies Using a Pan Genomic DNA Microarray.</title>
        <authorList>
            <person name="Pava-Ripoll M."/>
            <person name="Tall B."/>
            <person name="Farber J."/>
            <person name="Fanning S."/>
            <person name="Lehner A."/>
            <person name="Stephan R."/>
            <person name="Pagotto F."/>
            <person name="Iverson C."/>
            <person name="Ziobro G."/>
            <person name="Miller A."/>
            <person name="Pearson R."/>
            <person name="Yan Q."/>
            <person name="Kim M."/>
            <person name="Jeong S."/>
            <person name="Park J."/>
            <person name="Jun S."/>
            <person name="Choi H."/>
            <person name="Chung T."/>
            <person name="Yoo Y."/>
            <person name="Park E."/>
            <person name="Hwang S."/>
            <person name="Lee B."/>
            <person name="Sathyamoorthy V."/>
            <person name="Carter L."/>
            <person name="Mammel M."/>
            <person name="Jackson S."/>
            <person name="Kothary M."/>
            <person name="Patel I."/>
            <person name="Grim C."/>
            <person name="Gopinath G."/>
            <person name="Gangiredla J."/>
            <person name="Chase H."/>
        </authorList>
    </citation>
    <scope>NUCLEOTIDE SEQUENCE [LARGE SCALE GENOMIC DNA]</scope>
    <source>
        <strain evidence="10">MOD1-Sh41s</strain>
    </source>
</reference>
<comment type="subcellular location">
    <subcellularLocation>
        <location evidence="1">Cell membrane</location>
        <topology evidence="1">Multi-pass membrane protein</topology>
    </subcellularLocation>
</comment>
<proteinExistence type="inferred from homology"/>
<dbReference type="EMBL" id="MSAG01000001">
    <property type="protein sequence ID" value="PUX27087.1"/>
    <property type="molecule type" value="Genomic_DNA"/>
</dbReference>